<evidence type="ECO:0000313" key="2">
    <source>
        <dbReference type="EMBL" id="KAF2189920.1"/>
    </source>
</evidence>
<dbReference type="OrthoDB" id="5800476at2759"/>
<evidence type="ECO:0000256" key="1">
    <source>
        <dbReference type="SAM" id="Phobius"/>
    </source>
</evidence>
<feature type="transmembrane region" description="Helical" evidence="1">
    <location>
        <begin position="12"/>
        <end position="36"/>
    </location>
</feature>
<keyword evidence="1" id="KW-0472">Membrane</keyword>
<sequence>MNRKADITTTNLPRTIILGFLQSSVTRLTMFILFWTSTAYQCKLSSYSDCGKSFHIWQWLLYSTLACTIGCSSSHAADSKD</sequence>
<dbReference type="AlphaFoldDB" id="A0A6A6EIH2"/>
<keyword evidence="1" id="KW-0812">Transmembrane</keyword>
<gene>
    <name evidence="2" type="ORF">K469DRAFT_701194</name>
</gene>
<keyword evidence="1" id="KW-1133">Transmembrane helix</keyword>
<reference evidence="2" key="1">
    <citation type="journal article" date="2020" name="Stud. Mycol.">
        <title>101 Dothideomycetes genomes: a test case for predicting lifestyles and emergence of pathogens.</title>
        <authorList>
            <person name="Haridas S."/>
            <person name="Albert R."/>
            <person name="Binder M."/>
            <person name="Bloem J."/>
            <person name="Labutti K."/>
            <person name="Salamov A."/>
            <person name="Andreopoulos B."/>
            <person name="Baker S."/>
            <person name="Barry K."/>
            <person name="Bills G."/>
            <person name="Bluhm B."/>
            <person name="Cannon C."/>
            <person name="Castanera R."/>
            <person name="Culley D."/>
            <person name="Daum C."/>
            <person name="Ezra D."/>
            <person name="Gonzalez J."/>
            <person name="Henrissat B."/>
            <person name="Kuo A."/>
            <person name="Liang C."/>
            <person name="Lipzen A."/>
            <person name="Lutzoni F."/>
            <person name="Magnuson J."/>
            <person name="Mondo S."/>
            <person name="Nolan M."/>
            <person name="Ohm R."/>
            <person name="Pangilinan J."/>
            <person name="Park H.-J."/>
            <person name="Ramirez L."/>
            <person name="Alfaro M."/>
            <person name="Sun H."/>
            <person name="Tritt A."/>
            <person name="Yoshinaga Y."/>
            <person name="Zwiers L.-H."/>
            <person name="Turgeon B."/>
            <person name="Goodwin S."/>
            <person name="Spatafora J."/>
            <person name="Crous P."/>
            <person name="Grigoriev I."/>
        </authorList>
    </citation>
    <scope>NUCLEOTIDE SEQUENCE</scope>
    <source>
        <strain evidence="2">CBS 207.26</strain>
    </source>
</reference>
<evidence type="ECO:0000313" key="3">
    <source>
        <dbReference type="Proteomes" id="UP000800200"/>
    </source>
</evidence>
<protein>
    <submittedName>
        <fullName evidence="2">Uncharacterized protein</fullName>
    </submittedName>
</protein>
<name>A0A6A6EIH2_9PEZI</name>
<organism evidence="2 3">
    <name type="scientific">Zopfia rhizophila CBS 207.26</name>
    <dbReference type="NCBI Taxonomy" id="1314779"/>
    <lineage>
        <taxon>Eukaryota</taxon>
        <taxon>Fungi</taxon>
        <taxon>Dikarya</taxon>
        <taxon>Ascomycota</taxon>
        <taxon>Pezizomycotina</taxon>
        <taxon>Dothideomycetes</taxon>
        <taxon>Dothideomycetes incertae sedis</taxon>
        <taxon>Zopfiaceae</taxon>
        <taxon>Zopfia</taxon>
    </lineage>
</organism>
<dbReference type="Proteomes" id="UP000800200">
    <property type="component" value="Unassembled WGS sequence"/>
</dbReference>
<keyword evidence="3" id="KW-1185">Reference proteome</keyword>
<dbReference type="EMBL" id="ML994620">
    <property type="protein sequence ID" value="KAF2189920.1"/>
    <property type="molecule type" value="Genomic_DNA"/>
</dbReference>
<accession>A0A6A6EIH2</accession>
<feature type="transmembrane region" description="Helical" evidence="1">
    <location>
        <begin position="56"/>
        <end position="77"/>
    </location>
</feature>
<proteinExistence type="predicted"/>